<dbReference type="Gene3D" id="6.20.210.20">
    <property type="entry name" value="THAP domain"/>
    <property type="match status" value="1"/>
</dbReference>
<evidence type="ECO:0000256" key="1">
    <source>
        <dbReference type="ARBA" id="ARBA00022723"/>
    </source>
</evidence>
<evidence type="ECO:0000313" key="8">
    <source>
        <dbReference type="EMBL" id="JAT26590.1"/>
    </source>
</evidence>
<reference evidence="8" key="1">
    <citation type="submission" date="2015-11" db="EMBL/GenBank/DDBJ databases">
        <title>De novo transcriptome assembly of four potential Pierce s Disease insect vectors from Arizona vineyards.</title>
        <authorList>
            <person name="Tassone E.E."/>
        </authorList>
    </citation>
    <scope>NUCLEOTIDE SEQUENCE</scope>
</reference>
<dbReference type="InterPro" id="IPR026516">
    <property type="entry name" value="THAP1/10"/>
</dbReference>
<dbReference type="EMBL" id="GEBQ01013387">
    <property type="protein sequence ID" value="JAT26590.1"/>
    <property type="molecule type" value="Transcribed_RNA"/>
</dbReference>
<keyword evidence="1" id="KW-0479">Metal-binding</keyword>
<evidence type="ECO:0000256" key="6">
    <source>
        <dbReference type="SAM" id="MobiDB-lite"/>
    </source>
</evidence>
<name>A0A1B6LS88_9HEMI</name>
<organism evidence="8">
    <name type="scientific">Graphocephala atropunctata</name>
    <dbReference type="NCBI Taxonomy" id="36148"/>
    <lineage>
        <taxon>Eukaryota</taxon>
        <taxon>Metazoa</taxon>
        <taxon>Ecdysozoa</taxon>
        <taxon>Arthropoda</taxon>
        <taxon>Hexapoda</taxon>
        <taxon>Insecta</taxon>
        <taxon>Pterygota</taxon>
        <taxon>Neoptera</taxon>
        <taxon>Paraneoptera</taxon>
        <taxon>Hemiptera</taxon>
        <taxon>Auchenorrhyncha</taxon>
        <taxon>Membracoidea</taxon>
        <taxon>Cicadellidae</taxon>
        <taxon>Cicadellinae</taxon>
        <taxon>Cicadellini</taxon>
        <taxon>Graphocephala</taxon>
    </lineage>
</organism>
<dbReference type="SMART" id="SM00980">
    <property type="entry name" value="THAP"/>
    <property type="match status" value="1"/>
</dbReference>
<dbReference type="InterPro" id="IPR038441">
    <property type="entry name" value="THAP_Znf_sf"/>
</dbReference>
<dbReference type="InterPro" id="IPR006612">
    <property type="entry name" value="THAP_Znf"/>
</dbReference>
<sequence>FKTRSRPDGVSYFSFPKDERLRKIWTKCCKRKGRLNPKTSFICSDHFSRDDFIGRFRVELLDLASKRKLIRKGAIPSLKLKPNESPEKGSDRCEREERRKRKAIISSLLEDSSTTDETESKKRKT</sequence>
<feature type="region of interest" description="Disordered" evidence="6">
    <location>
        <begin position="79"/>
        <end position="125"/>
    </location>
</feature>
<dbReference type="Pfam" id="PF05485">
    <property type="entry name" value="THAP"/>
    <property type="match status" value="1"/>
</dbReference>
<feature type="non-terminal residue" evidence="8">
    <location>
        <position position="125"/>
    </location>
</feature>
<keyword evidence="2 5" id="KW-0863">Zinc-finger</keyword>
<dbReference type="PROSITE" id="PS50950">
    <property type="entry name" value="ZF_THAP"/>
    <property type="match status" value="1"/>
</dbReference>
<evidence type="ECO:0000259" key="7">
    <source>
        <dbReference type="PROSITE" id="PS50950"/>
    </source>
</evidence>
<dbReference type="PANTHER" id="PTHR46600">
    <property type="entry name" value="THAP DOMAIN-CONTAINING"/>
    <property type="match status" value="1"/>
</dbReference>
<accession>A0A1B6LS88</accession>
<evidence type="ECO:0000256" key="5">
    <source>
        <dbReference type="PROSITE-ProRule" id="PRU00309"/>
    </source>
</evidence>
<evidence type="ECO:0000256" key="2">
    <source>
        <dbReference type="ARBA" id="ARBA00022771"/>
    </source>
</evidence>
<dbReference type="GO" id="GO:0008270">
    <property type="term" value="F:zinc ion binding"/>
    <property type="evidence" value="ECO:0007669"/>
    <property type="project" value="UniProtKB-KW"/>
</dbReference>
<proteinExistence type="predicted"/>
<feature type="domain" description="THAP-type" evidence="7">
    <location>
        <begin position="1"/>
        <end position="79"/>
    </location>
</feature>
<evidence type="ECO:0000256" key="3">
    <source>
        <dbReference type="ARBA" id="ARBA00022833"/>
    </source>
</evidence>
<feature type="compositionally biased region" description="Basic and acidic residues" evidence="6">
    <location>
        <begin position="81"/>
        <end position="97"/>
    </location>
</feature>
<evidence type="ECO:0000256" key="4">
    <source>
        <dbReference type="ARBA" id="ARBA00023125"/>
    </source>
</evidence>
<dbReference type="AlphaFoldDB" id="A0A1B6LS88"/>
<dbReference type="SUPFAM" id="SSF57716">
    <property type="entry name" value="Glucocorticoid receptor-like (DNA-binding domain)"/>
    <property type="match status" value="1"/>
</dbReference>
<feature type="non-terminal residue" evidence="8">
    <location>
        <position position="1"/>
    </location>
</feature>
<dbReference type="GO" id="GO:0043565">
    <property type="term" value="F:sequence-specific DNA binding"/>
    <property type="evidence" value="ECO:0007669"/>
    <property type="project" value="InterPro"/>
</dbReference>
<protein>
    <recommendedName>
        <fullName evidence="7">THAP-type domain-containing protein</fullName>
    </recommendedName>
</protein>
<dbReference type="SMART" id="SM00692">
    <property type="entry name" value="DM3"/>
    <property type="match status" value="1"/>
</dbReference>
<gene>
    <name evidence="8" type="ORF">g.6853</name>
</gene>
<dbReference type="PANTHER" id="PTHR46600:SF11">
    <property type="entry name" value="THAP DOMAIN-CONTAINING PROTEIN 10"/>
    <property type="match status" value="1"/>
</dbReference>
<keyword evidence="3" id="KW-0862">Zinc</keyword>
<keyword evidence="4 5" id="KW-0238">DNA-binding</keyword>